<gene>
    <name evidence="6" type="ORF">EJQ19_20035</name>
</gene>
<dbReference type="AlphaFoldDB" id="A0A430JAD4"/>
<name>A0A430JAD4_9BACL</name>
<dbReference type="GO" id="GO:0006189">
    <property type="term" value="P:'de novo' IMP biosynthetic process"/>
    <property type="evidence" value="ECO:0007669"/>
    <property type="project" value="TreeGrafter"/>
</dbReference>
<organism evidence="6 7">
    <name type="scientific">Paenibacillus whitsoniae</name>
    <dbReference type="NCBI Taxonomy" id="2496558"/>
    <lineage>
        <taxon>Bacteria</taxon>
        <taxon>Bacillati</taxon>
        <taxon>Bacillota</taxon>
        <taxon>Bacilli</taxon>
        <taxon>Bacillales</taxon>
        <taxon>Paenibacillaceae</taxon>
        <taxon>Paenibacillus</taxon>
    </lineage>
</organism>
<dbReference type="RefSeq" id="WP_126143009.1">
    <property type="nucleotide sequence ID" value="NZ_RXHU01000062.1"/>
</dbReference>
<feature type="domain" description="Formyl transferase N-terminal" evidence="5">
    <location>
        <begin position="88"/>
        <end position="198"/>
    </location>
</feature>
<evidence type="ECO:0000256" key="4">
    <source>
        <dbReference type="ARBA" id="ARBA00022755"/>
    </source>
</evidence>
<dbReference type="GO" id="GO:0004644">
    <property type="term" value="F:phosphoribosylglycinamide formyltransferase activity"/>
    <property type="evidence" value="ECO:0007669"/>
    <property type="project" value="UniProtKB-EC"/>
</dbReference>
<reference evidence="6 7" key="1">
    <citation type="submission" date="2018-12" db="EMBL/GenBank/DDBJ databases">
        <title>Bacillus ochoae sp. nov., Paenibacillus whitsoniae sp. nov., Paenibacillus spiritus sp. nov. Isolated from the Mars Exploration Rover during spacecraft assembly.</title>
        <authorList>
            <person name="Seuylemezian A."/>
            <person name="Vaishampayan P."/>
        </authorList>
    </citation>
    <scope>NUCLEOTIDE SEQUENCE [LARGE SCALE GENOMIC DNA]</scope>
    <source>
        <strain evidence="6 7">MER 54</strain>
    </source>
</reference>
<dbReference type="PANTHER" id="PTHR43369">
    <property type="entry name" value="PHOSPHORIBOSYLGLYCINAMIDE FORMYLTRANSFERASE"/>
    <property type="match status" value="1"/>
</dbReference>
<dbReference type="SUPFAM" id="SSF53328">
    <property type="entry name" value="Formyltransferase"/>
    <property type="match status" value="1"/>
</dbReference>
<dbReference type="InterPro" id="IPR036477">
    <property type="entry name" value="Formyl_transf_N_sf"/>
</dbReference>
<evidence type="ECO:0000313" key="6">
    <source>
        <dbReference type="EMBL" id="RTE07937.1"/>
    </source>
</evidence>
<dbReference type="OrthoDB" id="9802815at2"/>
<dbReference type="Pfam" id="PF00551">
    <property type="entry name" value="Formyl_trans_N"/>
    <property type="match status" value="1"/>
</dbReference>
<dbReference type="Proteomes" id="UP000276128">
    <property type="component" value="Unassembled WGS sequence"/>
</dbReference>
<protein>
    <recommendedName>
        <fullName evidence="2">phosphoribosylglycinamide formyltransferase 1</fullName>
        <ecNumber evidence="2">2.1.2.2</ecNumber>
    </recommendedName>
</protein>
<comment type="caution">
    <text evidence="6">The sequence shown here is derived from an EMBL/GenBank/DDBJ whole genome shotgun (WGS) entry which is preliminary data.</text>
</comment>
<keyword evidence="7" id="KW-1185">Reference proteome</keyword>
<evidence type="ECO:0000259" key="5">
    <source>
        <dbReference type="Pfam" id="PF00551"/>
    </source>
</evidence>
<evidence type="ECO:0000256" key="1">
    <source>
        <dbReference type="ARBA" id="ARBA00005054"/>
    </source>
</evidence>
<evidence type="ECO:0000313" key="7">
    <source>
        <dbReference type="Proteomes" id="UP000276128"/>
    </source>
</evidence>
<accession>A0A430JAD4</accession>
<evidence type="ECO:0000256" key="3">
    <source>
        <dbReference type="ARBA" id="ARBA00022679"/>
    </source>
</evidence>
<sequence>MKVVLFIGSHPRHLFVAETLQKHGFLNAVVMEKREEFLPAPPPGLQELDRENFIRHFADRDAAETRQFGHSRQLEMDPEAILQVDYHNLNSKQVKDWIDAIQPDVVLTYGVHKISTELLASFPTYAWNVHGGLSPWYRGNTTLFWPFYFMKPNWAGMTIHQLTSKLDAGAIIHHAVPELVRGDGLHDVACRAVKQAAEDIVMILHKLAKGESVQPVPQKSSGKLFMTEDWGPQHLRVVYNLFDNDIVDRYLDGEFGHHEPPLIKAF</sequence>
<dbReference type="InterPro" id="IPR002376">
    <property type="entry name" value="Formyl_transf_N"/>
</dbReference>
<dbReference type="Gene3D" id="3.40.50.170">
    <property type="entry name" value="Formyl transferase, N-terminal domain"/>
    <property type="match status" value="1"/>
</dbReference>
<keyword evidence="3 6" id="KW-0808">Transferase</keyword>
<dbReference type="PANTHER" id="PTHR43369:SF2">
    <property type="entry name" value="PHOSPHORIBOSYLGLYCINAMIDE FORMYLTRANSFERASE"/>
    <property type="match status" value="1"/>
</dbReference>
<dbReference type="EMBL" id="RXHU01000062">
    <property type="protein sequence ID" value="RTE07937.1"/>
    <property type="molecule type" value="Genomic_DNA"/>
</dbReference>
<comment type="pathway">
    <text evidence="1">Purine metabolism; IMP biosynthesis via de novo pathway; N(2)-formyl-N(1)-(5-phospho-D-ribosyl)glycinamide from N(1)-(5-phospho-D-ribosyl)glycinamide (10-formyl THF route): step 1/1.</text>
</comment>
<keyword evidence="4" id="KW-0658">Purine biosynthesis</keyword>
<dbReference type="GO" id="GO:0005829">
    <property type="term" value="C:cytosol"/>
    <property type="evidence" value="ECO:0007669"/>
    <property type="project" value="TreeGrafter"/>
</dbReference>
<dbReference type="EC" id="2.1.2.2" evidence="2"/>
<proteinExistence type="predicted"/>
<evidence type="ECO:0000256" key="2">
    <source>
        <dbReference type="ARBA" id="ARBA00012254"/>
    </source>
</evidence>